<sequence length="155" mass="17529">MLAAEVEYLYAHYCEALDEGRIDHWPSFFVDASLYRITTRDNLERDMPLSLVLCKGQAMIRDRALALQKTVMYRNRCQRRMLSGIRVVDGDVDGEGMKTRASFLVYESVGDEPTRLLASGCAHDVVVRQAGALKFKQRLLVIDASVMPDSLVFPI</sequence>
<evidence type="ECO:0000313" key="4">
    <source>
        <dbReference type="Proteomes" id="UP000180088"/>
    </source>
</evidence>
<dbReference type="STRING" id="1903179.BI347_10240"/>
<dbReference type="SUPFAM" id="SSF54427">
    <property type="entry name" value="NTF2-like"/>
    <property type="match status" value="1"/>
</dbReference>
<evidence type="ECO:0000259" key="1">
    <source>
        <dbReference type="Pfam" id="PF13577"/>
    </source>
</evidence>
<evidence type="ECO:0000313" key="3">
    <source>
        <dbReference type="EMBL" id="OHX20806.1"/>
    </source>
</evidence>
<feature type="domain" description="SnoaL-like" evidence="1">
    <location>
        <begin position="4"/>
        <end position="138"/>
    </location>
</feature>
<dbReference type="EMBL" id="MKCS01000001">
    <property type="protein sequence ID" value="OHX13849.1"/>
    <property type="molecule type" value="Genomic_DNA"/>
</dbReference>
<keyword evidence="5" id="KW-1185">Reference proteome</keyword>
<dbReference type="Pfam" id="PF13577">
    <property type="entry name" value="SnoaL_4"/>
    <property type="match status" value="1"/>
</dbReference>
<evidence type="ECO:0000313" key="5">
    <source>
        <dbReference type="Proteomes" id="UP000180280"/>
    </source>
</evidence>
<dbReference type="AlphaFoldDB" id="A0A1S1X2Y8"/>
<dbReference type="InterPro" id="IPR037401">
    <property type="entry name" value="SnoaL-like"/>
</dbReference>
<dbReference type="Proteomes" id="UP000180280">
    <property type="component" value="Unassembled WGS sequence"/>
</dbReference>
<gene>
    <name evidence="3" type="ORF">BI344_13845</name>
    <name evidence="2" type="ORF">BI347_10240</name>
</gene>
<name>A0A1S1X2Y8_9NEIS</name>
<comment type="caution">
    <text evidence="2">The sequence shown here is derived from an EMBL/GenBank/DDBJ whole genome shotgun (WGS) entry which is preliminary data.</text>
</comment>
<reference evidence="4 5" key="1">
    <citation type="submission" date="2016-09" db="EMBL/GenBank/DDBJ databases">
        <title>Chromobacterium muskegensis sp. nov., an insecticidal bacterium isolated from Sphagnum bogs.</title>
        <authorList>
            <person name="Sparks M.E."/>
            <person name="Blackburn M.B."/>
            <person name="Gundersen-Rindal D.E."/>
            <person name="Mitchell A."/>
            <person name="Farrar R."/>
            <person name="Kuhar D."/>
        </authorList>
    </citation>
    <scope>NUCLEOTIDE SEQUENCE [LARGE SCALE GENOMIC DNA]</scope>
    <source>
        <strain evidence="3 5">14B-1</strain>
        <strain evidence="2 4">37-2</strain>
    </source>
</reference>
<organism evidence="2 4">
    <name type="scientific">Chromobacterium sphagni</name>
    <dbReference type="NCBI Taxonomy" id="1903179"/>
    <lineage>
        <taxon>Bacteria</taxon>
        <taxon>Pseudomonadati</taxon>
        <taxon>Pseudomonadota</taxon>
        <taxon>Betaproteobacteria</taxon>
        <taxon>Neisseriales</taxon>
        <taxon>Chromobacteriaceae</taxon>
        <taxon>Chromobacterium</taxon>
    </lineage>
</organism>
<accession>A0A1S1X2Y8</accession>
<proteinExistence type="predicted"/>
<dbReference type="EMBL" id="MKCT01000009">
    <property type="protein sequence ID" value="OHX20806.1"/>
    <property type="molecule type" value="Genomic_DNA"/>
</dbReference>
<evidence type="ECO:0000313" key="2">
    <source>
        <dbReference type="EMBL" id="OHX13849.1"/>
    </source>
</evidence>
<dbReference type="Gene3D" id="3.10.450.50">
    <property type="match status" value="1"/>
</dbReference>
<protein>
    <recommendedName>
        <fullName evidence="1">SnoaL-like domain-containing protein</fullName>
    </recommendedName>
</protein>
<dbReference type="InterPro" id="IPR032710">
    <property type="entry name" value="NTF2-like_dom_sf"/>
</dbReference>
<dbReference type="Proteomes" id="UP000180088">
    <property type="component" value="Unassembled WGS sequence"/>
</dbReference>